<dbReference type="Gene3D" id="1.25.10.10">
    <property type="entry name" value="Leucine-rich Repeat Variant"/>
    <property type="match status" value="2"/>
</dbReference>
<proteinExistence type="predicted"/>
<comment type="caution">
    <text evidence="1">The sequence shown here is derived from an EMBL/GenBank/DDBJ whole genome shotgun (WGS) entry which is preliminary data.</text>
</comment>
<dbReference type="Pfam" id="PF05721">
    <property type="entry name" value="PhyH"/>
    <property type="match status" value="1"/>
</dbReference>
<dbReference type="RefSeq" id="WP_183561132.1">
    <property type="nucleotide sequence ID" value="NZ_CBCSLB010000008.1"/>
</dbReference>
<dbReference type="Gene3D" id="2.60.120.620">
    <property type="entry name" value="q2cbj1_9rhob like domain"/>
    <property type="match status" value="1"/>
</dbReference>
<dbReference type="EMBL" id="JACHXW010000004">
    <property type="protein sequence ID" value="MBB3151828.1"/>
    <property type="molecule type" value="Genomic_DNA"/>
</dbReference>
<dbReference type="PANTHER" id="PTHR12697">
    <property type="entry name" value="PBS LYASE HEAT-LIKE PROTEIN"/>
    <property type="match status" value="1"/>
</dbReference>
<evidence type="ECO:0000313" key="2">
    <source>
        <dbReference type="Proteomes" id="UP000518605"/>
    </source>
</evidence>
<dbReference type="SUPFAM" id="SSF51197">
    <property type="entry name" value="Clavaminate synthase-like"/>
    <property type="match status" value="1"/>
</dbReference>
<dbReference type="InterPro" id="IPR008775">
    <property type="entry name" value="Phytyl_CoA_dOase-like"/>
</dbReference>
<keyword evidence="2" id="KW-1185">Reference proteome</keyword>
<name>A0A7W5C6A1_9BACL</name>
<protein>
    <recommendedName>
        <fullName evidence="3">Phytanoyl-CoA dioxygenase</fullName>
    </recommendedName>
</protein>
<dbReference type="Pfam" id="PF13646">
    <property type="entry name" value="HEAT_2"/>
    <property type="match status" value="1"/>
</dbReference>
<evidence type="ECO:0008006" key="3">
    <source>
        <dbReference type="Google" id="ProtNLM"/>
    </source>
</evidence>
<organism evidence="1 2">
    <name type="scientific">Paenibacillus endophyticus</name>
    <dbReference type="NCBI Taxonomy" id="1294268"/>
    <lineage>
        <taxon>Bacteria</taxon>
        <taxon>Bacillati</taxon>
        <taxon>Bacillota</taxon>
        <taxon>Bacilli</taxon>
        <taxon>Bacillales</taxon>
        <taxon>Paenibacillaceae</taxon>
        <taxon>Paenibacillus</taxon>
    </lineage>
</organism>
<dbReference type="GO" id="GO:0016706">
    <property type="term" value="F:2-oxoglutarate-dependent dioxygenase activity"/>
    <property type="evidence" value="ECO:0007669"/>
    <property type="project" value="UniProtKB-ARBA"/>
</dbReference>
<dbReference type="SUPFAM" id="SSF48371">
    <property type="entry name" value="ARM repeat"/>
    <property type="match status" value="2"/>
</dbReference>
<accession>A0A7W5C6A1</accession>
<gene>
    <name evidence="1" type="ORF">FHS16_001874</name>
</gene>
<dbReference type="InterPro" id="IPR016024">
    <property type="entry name" value="ARM-type_fold"/>
</dbReference>
<dbReference type="Proteomes" id="UP000518605">
    <property type="component" value="Unassembled WGS sequence"/>
</dbReference>
<dbReference type="PANTHER" id="PTHR12697:SF5">
    <property type="entry name" value="DEOXYHYPUSINE HYDROXYLASE"/>
    <property type="match status" value="1"/>
</dbReference>
<sequence length="488" mass="54501">MQQDLKLLTDEQIIQFITEGYLVLQNELPNERHQKVMSHIHAVLMEEGNPGNNILPRVPDIQAFFETPVVRGALTGILGPDYYMHPHRHCHYNQPANQNPGGGLWHKDGYWSAMRSHRPWWAMIFYYTQDITEELGPTAVMPGSQYNEHFPGEDKPFRLPTGPAGTMVLVHFDLWHKASLNTSNQDRYMLKFQFARLEAPTSPTWEYENKTFQVPAGQADDTLLPIWLDVWDWLRGGSAEREERTDATLVDQKEAVRLKEAAEGDIENVALNAAYTLGRSGELGVGELLSIMRLGSAEASVRAGYGCIAAGKAAVEGLIDLLDHSDGERRALACFALGMIGSPKEQVVTALIFALSDGHALVERQAAEALGFIHATSPEAVSSTAHALVKALEQEKMEQTIDYWPHQGYIANKIGYSAALTLLRTGKNGEANEVIHALTAALDSKDRYVRAYAFEALTYLRTEKAVEVLLRYYRTARWCPDTSKASMF</sequence>
<reference evidence="1 2" key="1">
    <citation type="submission" date="2020-08" db="EMBL/GenBank/DDBJ databases">
        <title>Genomic Encyclopedia of Type Strains, Phase III (KMG-III): the genomes of soil and plant-associated and newly described type strains.</title>
        <authorList>
            <person name="Whitman W."/>
        </authorList>
    </citation>
    <scope>NUCLEOTIDE SEQUENCE [LARGE SCALE GENOMIC DNA]</scope>
    <source>
        <strain evidence="1 2">CECT 8234</strain>
    </source>
</reference>
<evidence type="ECO:0000313" key="1">
    <source>
        <dbReference type="EMBL" id="MBB3151828.1"/>
    </source>
</evidence>
<dbReference type="InterPro" id="IPR011989">
    <property type="entry name" value="ARM-like"/>
</dbReference>
<dbReference type="AlphaFoldDB" id="A0A7W5C6A1"/>